<evidence type="ECO:0000256" key="3">
    <source>
        <dbReference type="ARBA" id="ARBA00009370"/>
    </source>
</evidence>
<dbReference type="PRINTS" id="PR00727">
    <property type="entry name" value="LEADERPTASE"/>
</dbReference>
<dbReference type="GO" id="GO:0004252">
    <property type="term" value="F:serine-type endopeptidase activity"/>
    <property type="evidence" value="ECO:0007669"/>
    <property type="project" value="InterPro"/>
</dbReference>
<dbReference type="GO" id="GO:0009003">
    <property type="term" value="F:signal peptidase activity"/>
    <property type="evidence" value="ECO:0007669"/>
    <property type="project" value="UniProtKB-EC"/>
</dbReference>
<proteinExistence type="inferred from homology"/>
<feature type="compositionally biased region" description="Basic and acidic residues" evidence="8">
    <location>
        <begin position="35"/>
        <end position="47"/>
    </location>
</feature>
<comment type="catalytic activity">
    <reaction evidence="1 7">
        <text>Cleavage of hydrophobic, N-terminal signal or leader sequences from secreted and periplasmic proteins.</text>
        <dbReference type="EC" id="3.4.21.89"/>
    </reaction>
</comment>
<feature type="active site" evidence="6">
    <location>
        <position position="101"/>
    </location>
</feature>
<dbReference type="AlphaFoldDB" id="A0A1Q8VJI9"/>
<evidence type="ECO:0000256" key="6">
    <source>
        <dbReference type="PIRSR" id="PIRSR600223-1"/>
    </source>
</evidence>
<evidence type="ECO:0000256" key="8">
    <source>
        <dbReference type="SAM" id="MobiDB-lite"/>
    </source>
</evidence>
<evidence type="ECO:0000256" key="2">
    <source>
        <dbReference type="ARBA" id="ARBA00004401"/>
    </source>
</evidence>
<dbReference type="InterPro" id="IPR000223">
    <property type="entry name" value="Pept_S26A_signal_pept_1"/>
</dbReference>
<comment type="caution">
    <text evidence="10">The sequence shown here is derived from an EMBL/GenBank/DDBJ whole genome shotgun (WGS) entry which is preliminary data.</text>
</comment>
<dbReference type="RefSeq" id="WP_075418603.1">
    <property type="nucleotide sequence ID" value="NZ_MSKL01000025.1"/>
</dbReference>
<dbReference type="GO" id="GO:0006465">
    <property type="term" value="P:signal peptide processing"/>
    <property type="evidence" value="ECO:0007669"/>
    <property type="project" value="InterPro"/>
</dbReference>
<evidence type="ECO:0000256" key="4">
    <source>
        <dbReference type="ARBA" id="ARBA00013208"/>
    </source>
</evidence>
<dbReference type="PROSITE" id="PS00761">
    <property type="entry name" value="SPASE_I_3"/>
    <property type="match status" value="1"/>
</dbReference>
<protein>
    <recommendedName>
        <fullName evidence="4 7">Signal peptidase I</fullName>
        <ecNumber evidence="4 7">3.4.21.89</ecNumber>
    </recommendedName>
</protein>
<dbReference type="InterPro" id="IPR019758">
    <property type="entry name" value="Pept_S26A_signal_pept_1_CS"/>
</dbReference>
<feature type="transmembrane region" description="Helical" evidence="7">
    <location>
        <begin position="70"/>
        <end position="91"/>
    </location>
</feature>
<keyword evidence="7" id="KW-0812">Transmembrane</keyword>
<evidence type="ECO:0000256" key="7">
    <source>
        <dbReference type="RuleBase" id="RU362042"/>
    </source>
</evidence>
<organism evidence="10 11">
    <name type="scientific">Actinomyces oris</name>
    <dbReference type="NCBI Taxonomy" id="544580"/>
    <lineage>
        <taxon>Bacteria</taxon>
        <taxon>Bacillati</taxon>
        <taxon>Actinomycetota</taxon>
        <taxon>Actinomycetes</taxon>
        <taxon>Actinomycetales</taxon>
        <taxon>Actinomycetaceae</taxon>
        <taxon>Actinomyces</taxon>
    </lineage>
</organism>
<dbReference type="EMBL" id="MSKL01000025">
    <property type="protein sequence ID" value="OLO48261.1"/>
    <property type="molecule type" value="Genomic_DNA"/>
</dbReference>
<gene>
    <name evidence="10" type="ORF">BKH28_09660</name>
</gene>
<evidence type="ECO:0000256" key="1">
    <source>
        <dbReference type="ARBA" id="ARBA00000677"/>
    </source>
</evidence>
<feature type="compositionally biased region" description="Low complexity" evidence="8">
    <location>
        <begin position="283"/>
        <end position="304"/>
    </location>
</feature>
<evidence type="ECO:0000313" key="11">
    <source>
        <dbReference type="Proteomes" id="UP000186394"/>
    </source>
</evidence>
<dbReference type="Proteomes" id="UP000186394">
    <property type="component" value="Unassembled WGS sequence"/>
</dbReference>
<dbReference type="InterPro" id="IPR019533">
    <property type="entry name" value="Peptidase_S26"/>
</dbReference>
<name>A0A1Q8VJI9_9ACTO</name>
<feature type="domain" description="Peptidase S26" evidence="9">
    <location>
        <begin position="75"/>
        <end position="258"/>
    </location>
</feature>
<dbReference type="InterPro" id="IPR036286">
    <property type="entry name" value="LexA/Signal_pep-like_sf"/>
</dbReference>
<keyword evidence="7" id="KW-0645">Protease</keyword>
<dbReference type="Pfam" id="PF10502">
    <property type="entry name" value="Peptidase_S26"/>
    <property type="match status" value="1"/>
</dbReference>
<feature type="compositionally biased region" description="Polar residues" evidence="8">
    <location>
        <begin position="269"/>
        <end position="282"/>
    </location>
</feature>
<dbReference type="GO" id="GO:0005886">
    <property type="term" value="C:plasma membrane"/>
    <property type="evidence" value="ECO:0007669"/>
    <property type="project" value="UniProtKB-SubCell"/>
</dbReference>
<dbReference type="CDD" id="cd06530">
    <property type="entry name" value="S26_SPase_I"/>
    <property type="match status" value="1"/>
</dbReference>
<dbReference type="PANTHER" id="PTHR43390">
    <property type="entry name" value="SIGNAL PEPTIDASE I"/>
    <property type="match status" value="1"/>
</dbReference>
<dbReference type="NCBIfam" id="TIGR02227">
    <property type="entry name" value="sigpep_I_bact"/>
    <property type="match status" value="1"/>
</dbReference>
<keyword evidence="7" id="KW-1133">Transmembrane helix</keyword>
<keyword evidence="7" id="KW-0472">Membrane</keyword>
<feature type="active site" evidence="6">
    <location>
        <position position="169"/>
    </location>
</feature>
<comment type="subcellular location">
    <subcellularLocation>
        <location evidence="2">Cell membrane</location>
        <topology evidence="2">Single-pass type II membrane protein</topology>
    </subcellularLocation>
    <subcellularLocation>
        <location evidence="7">Membrane</location>
        <topology evidence="7">Single-pass type II membrane protein</topology>
    </subcellularLocation>
</comment>
<evidence type="ECO:0000256" key="5">
    <source>
        <dbReference type="ARBA" id="ARBA00022801"/>
    </source>
</evidence>
<sequence>MSSGPDQNLQDRTDGDTDEAMTPGKNLWADSSLQNDRRDKGGTHKDNAGAFETAQSASLGERLVFRLKQWGITLSYLVVAVVIIALIRTFIIQSFTIPSGSMENTLNEGDRVTVTMYDSDKVNRGDVVVFTDPDHWLTTQEPTGLQGAAQDFLVAIRIFPQNAGHHLIKRVIGMPGDHVVADGKGSLTVNGVELHEGYLKPGRSASDLAFDVTVPEGYIWVMGDNRANSSDSRYHQNDVHRGFVPMSNVVGVAKNVVWPYSHWSSLSSGHETFSQVPEPTSTPTELPAGPAAPAPASTLAGSEG</sequence>
<comment type="similarity">
    <text evidence="3 7">Belongs to the peptidase S26 family.</text>
</comment>
<dbReference type="Gene3D" id="2.10.109.10">
    <property type="entry name" value="Umud Fragment, subunit A"/>
    <property type="match status" value="1"/>
</dbReference>
<keyword evidence="5 7" id="KW-0378">Hydrolase</keyword>
<reference evidence="10 11" key="1">
    <citation type="submission" date="2016-12" db="EMBL/GenBank/DDBJ databases">
        <title>Genomic comparison of strains in the 'Actinomyces naeslundii' group.</title>
        <authorList>
            <person name="Mughal S.R."/>
            <person name="Do T."/>
            <person name="Gilbert S.C."/>
            <person name="Witherden E.A."/>
            <person name="Didelot X."/>
            <person name="Beighton D."/>
        </authorList>
    </citation>
    <scope>NUCLEOTIDE SEQUENCE [LARGE SCALE GENOMIC DNA]</scope>
    <source>
        <strain evidence="10 11">P6N</strain>
    </source>
</reference>
<dbReference type="SUPFAM" id="SSF51306">
    <property type="entry name" value="LexA/Signal peptidase"/>
    <property type="match status" value="1"/>
</dbReference>
<dbReference type="PANTHER" id="PTHR43390:SF1">
    <property type="entry name" value="CHLOROPLAST PROCESSING PEPTIDASE"/>
    <property type="match status" value="1"/>
</dbReference>
<evidence type="ECO:0000259" key="9">
    <source>
        <dbReference type="Pfam" id="PF10502"/>
    </source>
</evidence>
<feature type="region of interest" description="Disordered" evidence="8">
    <location>
        <begin position="269"/>
        <end position="304"/>
    </location>
</feature>
<dbReference type="OrthoDB" id="9815782at2"/>
<accession>A0A1Q8VJI9</accession>
<dbReference type="EC" id="3.4.21.89" evidence="4 7"/>
<feature type="region of interest" description="Disordered" evidence="8">
    <location>
        <begin position="1"/>
        <end position="48"/>
    </location>
</feature>
<evidence type="ECO:0000313" key="10">
    <source>
        <dbReference type="EMBL" id="OLO48261.1"/>
    </source>
</evidence>